<evidence type="ECO:0000256" key="3">
    <source>
        <dbReference type="ARBA" id="ARBA00023004"/>
    </source>
</evidence>
<dbReference type="PANTHER" id="PTHR11228:SF7">
    <property type="entry name" value="PQQA PEPTIDE CYCLASE"/>
    <property type="match status" value="1"/>
</dbReference>
<keyword evidence="4" id="KW-0411">Iron-sulfur</keyword>
<dbReference type="InterPro" id="IPR050377">
    <property type="entry name" value="Radical_SAM_PqqE_MftC-like"/>
</dbReference>
<evidence type="ECO:0000256" key="1">
    <source>
        <dbReference type="ARBA" id="ARBA00022691"/>
    </source>
</evidence>
<proteinExistence type="predicted"/>
<dbReference type="RefSeq" id="WP_189970347.1">
    <property type="nucleotide sequence ID" value="NZ_BMUA01000035.1"/>
</dbReference>
<gene>
    <name evidence="6" type="ORF">Sviol_24080</name>
</gene>
<keyword evidence="7" id="KW-1185">Reference proteome</keyword>
<evidence type="ECO:0000313" key="6">
    <source>
        <dbReference type="EMBL" id="GHI38000.1"/>
    </source>
</evidence>
<dbReference type="SFLD" id="SFLDG01067">
    <property type="entry name" value="SPASM/twitch_domain_containing"/>
    <property type="match status" value="1"/>
</dbReference>
<keyword evidence="3" id="KW-0408">Iron</keyword>
<accession>A0ABQ3QL39</accession>
<dbReference type="Gene3D" id="3.20.20.70">
    <property type="entry name" value="Aldolase class I"/>
    <property type="match status" value="1"/>
</dbReference>
<keyword evidence="2" id="KW-0479">Metal-binding</keyword>
<feature type="domain" description="Radical SAM core" evidence="5">
    <location>
        <begin position="79"/>
        <end position="299"/>
    </location>
</feature>
<evidence type="ECO:0000256" key="2">
    <source>
        <dbReference type="ARBA" id="ARBA00022723"/>
    </source>
</evidence>
<dbReference type="Pfam" id="PF04055">
    <property type="entry name" value="Radical_SAM"/>
    <property type="match status" value="1"/>
</dbReference>
<dbReference type="EMBL" id="BNDY01000003">
    <property type="protein sequence ID" value="GHI38000.1"/>
    <property type="molecule type" value="Genomic_DNA"/>
</dbReference>
<evidence type="ECO:0000313" key="7">
    <source>
        <dbReference type="Proteomes" id="UP001050808"/>
    </source>
</evidence>
<dbReference type="InterPro" id="IPR013785">
    <property type="entry name" value="Aldolase_TIM"/>
</dbReference>
<evidence type="ECO:0000259" key="5">
    <source>
        <dbReference type="PROSITE" id="PS51918"/>
    </source>
</evidence>
<dbReference type="Proteomes" id="UP001050808">
    <property type="component" value="Unassembled WGS sequence"/>
</dbReference>
<dbReference type="SUPFAM" id="SSF102114">
    <property type="entry name" value="Radical SAM enzymes"/>
    <property type="match status" value="1"/>
</dbReference>
<protein>
    <recommendedName>
        <fullName evidence="5">Radical SAM core domain-containing protein</fullName>
    </recommendedName>
</protein>
<dbReference type="InterPro" id="IPR007197">
    <property type="entry name" value="rSAM"/>
</dbReference>
<evidence type="ECO:0000256" key="4">
    <source>
        <dbReference type="ARBA" id="ARBA00023014"/>
    </source>
</evidence>
<organism evidence="6 7">
    <name type="scientific">Streptomyces violascens</name>
    <dbReference type="NCBI Taxonomy" id="67381"/>
    <lineage>
        <taxon>Bacteria</taxon>
        <taxon>Bacillati</taxon>
        <taxon>Actinomycetota</taxon>
        <taxon>Actinomycetes</taxon>
        <taxon>Kitasatosporales</taxon>
        <taxon>Streptomycetaceae</taxon>
        <taxon>Streptomyces</taxon>
    </lineage>
</organism>
<dbReference type="SFLD" id="SFLDS00029">
    <property type="entry name" value="Radical_SAM"/>
    <property type="match status" value="1"/>
</dbReference>
<sequence length="378" mass="42004">MHDVIVSPMLGGYLAVKPGQLSGFRLPEARYKELRALALTQAGESAPQWFADLARTTWDIDIDLDKPFKEAVLVRAPSEYGYARASWEINLGCNWECKHCYLGDKAFSGLPWEQKMQLLRTMRDAGVLYLQITGGEATIDKHFEDAYRYAFALGMVLTISTNGSRLWMPSLLDLFAMRPPHRIVVSVYGATEESWDSLTQRKGAWRAFQRGMAAAREAGLPLRLNIVVTKDSAHEVDAMIAMAEAWGVEHYIYPNMTPTIYGTAEPLLAQSPQHIKARKPYTGCNAGITHFHSDPHGLASICKVGRDEQINLITEGAEGLRRLASVSDRLMLRTGGCSGCKISGTCRVCRPMAKQYQEAKAPLHLYCQHGDTKEAHSA</sequence>
<keyword evidence="1" id="KW-0949">S-adenosyl-L-methionine</keyword>
<comment type="caution">
    <text evidence="6">The sequence shown here is derived from an EMBL/GenBank/DDBJ whole genome shotgun (WGS) entry which is preliminary data.</text>
</comment>
<dbReference type="InterPro" id="IPR058240">
    <property type="entry name" value="rSAM_sf"/>
</dbReference>
<name>A0ABQ3QL39_9ACTN</name>
<reference evidence="6" key="1">
    <citation type="submission" date="2024-05" db="EMBL/GenBank/DDBJ databases">
        <title>Whole genome shotgun sequence of Streptomyces violascens NBRC 12920.</title>
        <authorList>
            <person name="Komaki H."/>
            <person name="Tamura T."/>
        </authorList>
    </citation>
    <scope>NUCLEOTIDE SEQUENCE</scope>
    <source>
        <strain evidence="6">NBRC 12920</strain>
    </source>
</reference>
<dbReference type="PANTHER" id="PTHR11228">
    <property type="entry name" value="RADICAL SAM DOMAIN PROTEIN"/>
    <property type="match status" value="1"/>
</dbReference>
<dbReference type="PROSITE" id="PS51918">
    <property type="entry name" value="RADICAL_SAM"/>
    <property type="match status" value="1"/>
</dbReference>
<dbReference type="CDD" id="cd01335">
    <property type="entry name" value="Radical_SAM"/>
    <property type="match status" value="1"/>
</dbReference>